<dbReference type="PANTHER" id="PTHR13274:SF2">
    <property type="entry name" value="SMALL RIBOSOMAL SUBUNIT PROTEIN MS25"/>
    <property type="match status" value="1"/>
</dbReference>
<dbReference type="Gene3D" id="3.40.30.10">
    <property type="entry name" value="Glutaredoxin"/>
    <property type="match status" value="1"/>
</dbReference>
<evidence type="ECO:0000313" key="9">
    <source>
        <dbReference type="EMBL" id="PFX17040.1"/>
    </source>
</evidence>
<evidence type="ECO:0000256" key="2">
    <source>
        <dbReference type="ARBA" id="ARBA00008046"/>
    </source>
</evidence>
<keyword evidence="10" id="KW-1185">Reference proteome</keyword>
<keyword evidence="4" id="KW-0496">Mitochondrion</keyword>
<dbReference type="GO" id="GO:1990904">
    <property type="term" value="C:ribonucleoprotein complex"/>
    <property type="evidence" value="ECO:0007669"/>
    <property type="project" value="UniProtKB-KW"/>
</dbReference>
<dbReference type="InterPro" id="IPR040049">
    <property type="entry name" value="Ribosomal_mS25/mL61"/>
</dbReference>
<organism evidence="9 10">
    <name type="scientific">Stylophora pistillata</name>
    <name type="common">Smooth cauliflower coral</name>
    <dbReference type="NCBI Taxonomy" id="50429"/>
    <lineage>
        <taxon>Eukaryota</taxon>
        <taxon>Metazoa</taxon>
        <taxon>Cnidaria</taxon>
        <taxon>Anthozoa</taxon>
        <taxon>Hexacorallia</taxon>
        <taxon>Scleractinia</taxon>
        <taxon>Astrocoeniina</taxon>
        <taxon>Pocilloporidae</taxon>
        <taxon>Stylophora</taxon>
    </lineage>
</organism>
<comment type="subcellular location">
    <subcellularLocation>
        <location evidence="1">Mitochondrion</location>
    </subcellularLocation>
</comment>
<keyword evidence="5" id="KW-0687">Ribonucleoprotein</keyword>
<dbReference type="SUPFAM" id="SSF52833">
    <property type="entry name" value="Thioredoxin-like"/>
    <property type="match status" value="1"/>
</dbReference>
<dbReference type="STRING" id="50429.A0A2B4RKM2"/>
<feature type="domain" description="Ribosomal protein/NADH dehydrogenase" evidence="8">
    <location>
        <begin position="34"/>
        <end position="107"/>
    </location>
</feature>
<dbReference type="SMART" id="SM00916">
    <property type="entry name" value="L51_S25_CI-B8"/>
    <property type="match status" value="1"/>
</dbReference>
<evidence type="ECO:0000256" key="3">
    <source>
        <dbReference type="ARBA" id="ARBA00022980"/>
    </source>
</evidence>
<name>A0A2B4RKM2_STYPI</name>
<evidence type="ECO:0000313" key="10">
    <source>
        <dbReference type="Proteomes" id="UP000225706"/>
    </source>
</evidence>
<dbReference type="PANTHER" id="PTHR13274">
    <property type="entry name" value="MITOCHONDRIAL RIBOSOMAL PROTEIN S25"/>
    <property type="match status" value="1"/>
</dbReference>
<reference evidence="10" key="1">
    <citation type="journal article" date="2017" name="bioRxiv">
        <title>Comparative analysis of the genomes of Stylophora pistillata and Acropora digitifera provides evidence for extensive differences between species of corals.</title>
        <authorList>
            <person name="Voolstra C.R."/>
            <person name="Li Y."/>
            <person name="Liew Y.J."/>
            <person name="Baumgarten S."/>
            <person name="Zoccola D."/>
            <person name="Flot J.-F."/>
            <person name="Tambutte S."/>
            <person name="Allemand D."/>
            <person name="Aranda M."/>
        </authorList>
    </citation>
    <scope>NUCLEOTIDE SEQUENCE [LARGE SCALE GENOMIC DNA]</scope>
</reference>
<comment type="caution">
    <text evidence="9">The sequence shown here is derived from an EMBL/GenBank/DDBJ whole genome shotgun (WGS) entry which is preliminary data.</text>
</comment>
<dbReference type="Proteomes" id="UP000225706">
    <property type="component" value="Unassembled WGS sequence"/>
</dbReference>
<evidence type="ECO:0000256" key="5">
    <source>
        <dbReference type="ARBA" id="ARBA00023274"/>
    </source>
</evidence>
<dbReference type="InterPro" id="IPR007741">
    <property type="entry name" value="Ribosomal_mL43/mS25/NADH_DH"/>
</dbReference>
<sequence length="170" mass="19423">MPTGRFPFRRTFEYLNSGKLILKSDVKNVLLNYTTKQESLGLRNFIYKDVPQIQYKNRTVQIMTTRNRLSYPVVHIFFGNGKKVAMDVDSKTGPEILEMFGKVAGATEMEQKDSVKEKYPGRLNPANFGRFGHCYCICQKPGQRPCTAIVPHPEAKKPKFWQLKEEASAG</sequence>
<evidence type="ECO:0000256" key="6">
    <source>
        <dbReference type="ARBA" id="ARBA00035139"/>
    </source>
</evidence>
<evidence type="ECO:0000256" key="4">
    <source>
        <dbReference type="ARBA" id="ARBA00023128"/>
    </source>
</evidence>
<evidence type="ECO:0000256" key="7">
    <source>
        <dbReference type="ARBA" id="ARBA00035369"/>
    </source>
</evidence>
<dbReference type="InterPro" id="IPR036249">
    <property type="entry name" value="Thioredoxin-like_sf"/>
</dbReference>
<proteinExistence type="inferred from homology"/>
<dbReference type="GO" id="GO:0003735">
    <property type="term" value="F:structural constituent of ribosome"/>
    <property type="evidence" value="ECO:0007669"/>
    <property type="project" value="InterPro"/>
</dbReference>
<dbReference type="GO" id="GO:0005739">
    <property type="term" value="C:mitochondrion"/>
    <property type="evidence" value="ECO:0007669"/>
    <property type="project" value="UniProtKB-SubCell"/>
</dbReference>
<gene>
    <name evidence="9" type="primary">mRpS25</name>
    <name evidence="9" type="ORF">AWC38_SpisGene18655</name>
</gene>
<evidence type="ECO:0000256" key="1">
    <source>
        <dbReference type="ARBA" id="ARBA00004173"/>
    </source>
</evidence>
<comment type="similarity">
    <text evidence="2">Belongs to the mitochondrion-specific ribosomal protein mS25 family.</text>
</comment>
<accession>A0A2B4RKM2</accession>
<evidence type="ECO:0000259" key="8">
    <source>
        <dbReference type="SMART" id="SM00916"/>
    </source>
</evidence>
<dbReference type="AlphaFoldDB" id="A0A2B4RKM2"/>
<keyword evidence="3 9" id="KW-0689">Ribosomal protein</keyword>
<protein>
    <recommendedName>
        <fullName evidence="6">Small ribosomal subunit protein mS25</fullName>
    </recommendedName>
    <alternativeName>
        <fullName evidence="7">28S ribosomal protein S25, mitochondrial</fullName>
    </alternativeName>
</protein>
<dbReference type="Pfam" id="PF05047">
    <property type="entry name" value="L51_S25_CI-B8"/>
    <property type="match status" value="1"/>
</dbReference>
<dbReference type="OrthoDB" id="5919182at2759"/>
<dbReference type="GO" id="GO:0005840">
    <property type="term" value="C:ribosome"/>
    <property type="evidence" value="ECO:0007669"/>
    <property type="project" value="UniProtKB-KW"/>
</dbReference>
<dbReference type="EMBL" id="LSMT01000501">
    <property type="protein sequence ID" value="PFX17040.1"/>
    <property type="molecule type" value="Genomic_DNA"/>
</dbReference>